<keyword evidence="3" id="KW-1185">Reference proteome</keyword>
<gene>
    <name evidence="2" type="ordered locus">cce_3409</name>
</gene>
<organism evidence="2 3">
    <name type="scientific">Crocosphaera subtropica (strain ATCC 51142 / BH68)</name>
    <name type="common">Cyanothece sp. (strain ATCC 51142)</name>
    <dbReference type="NCBI Taxonomy" id="43989"/>
    <lineage>
        <taxon>Bacteria</taxon>
        <taxon>Bacillati</taxon>
        <taxon>Cyanobacteriota</taxon>
        <taxon>Cyanophyceae</taxon>
        <taxon>Oscillatoriophycideae</taxon>
        <taxon>Chroococcales</taxon>
        <taxon>Aphanothecaceae</taxon>
        <taxon>Crocosphaera</taxon>
        <taxon>Crocosphaera subtropica</taxon>
    </lineage>
</organism>
<evidence type="ECO:0000313" key="2">
    <source>
        <dbReference type="EMBL" id="ACB52757.1"/>
    </source>
</evidence>
<dbReference type="HOGENOM" id="CLU_089574_6_1_3"/>
<proteinExistence type="predicted"/>
<dbReference type="SMART" id="SM00450">
    <property type="entry name" value="RHOD"/>
    <property type="match status" value="1"/>
</dbReference>
<dbReference type="CDD" id="cd00158">
    <property type="entry name" value="RHOD"/>
    <property type="match status" value="1"/>
</dbReference>
<dbReference type="STRING" id="43989.cce_3409"/>
<dbReference type="InterPro" id="IPR001763">
    <property type="entry name" value="Rhodanese-like_dom"/>
</dbReference>
<protein>
    <recommendedName>
        <fullName evidence="1">Rhodanese domain-containing protein</fullName>
    </recommendedName>
</protein>
<dbReference type="Pfam" id="PF00581">
    <property type="entry name" value="Rhodanese"/>
    <property type="match status" value="1"/>
</dbReference>
<dbReference type="SUPFAM" id="SSF52821">
    <property type="entry name" value="Rhodanese/Cell cycle control phosphatase"/>
    <property type="match status" value="1"/>
</dbReference>
<reference evidence="2 3" key="1">
    <citation type="journal article" date="2008" name="Proc. Natl. Acad. Sci. U.S.A.">
        <title>The genome of Cyanothece 51142, a unicellular diazotrophic cyanobacterium important in the marine nitrogen cycle.</title>
        <authorList>
            <person name="Welsh E.A."/>
            <person name="Liberton M."/>
            <person name="Stoeckel J."/>
            <person name="Loh T."/>
            <person name="Elvitigala T."/>
            <person name="Wang C."/>
            <person name="Wollam A."/>
            <person name="Fulton R.S."/>
            <person name="Clifton S.W."/>
            <person name="Jacobs J.M."/>
            <person name="Aurora R."/>
            <person name="Ghosh B.K."/>
            <person name="Sherman L.A."/>
            <person name="Smith R.D."/>
            <person name="Wilson R.K."/>
            <person name="Pakrasi H.B."/>
        </authorList>
    </citation>
    <scope>NUCLEOTIDE SEQUENCE [LARGE SCALE GENOMIC DNA]</scope>
    <source>
        <strain evidence="3">ATCC 51142 / BH68</strain>
    </source>
</reference>
<dbReference type="EMBL" id="CP000806">
    <property type="protein sequence ID" value="ACB52757.1"/>
    <property type="molecule type" value="Genomic_DNA"/>
</dbReference>
<dbReference type="PANTHER" id="PTHR45431">
    <property type="entry name" value="RHODANESE-LIKE DOMAIN-CONTAINING PROTEIN 15, CHLOROPLASTIC"/>
    <property type="match status" value="1"/>
</dbReference>
<dbReference type="KEGG" id="cyt:cce_3409"/>
<dbReference type="AlphaFoldDB" id="B1WYZ3"/>
<dbReference type="PANTHER" id="PTHR45431:SF3">
    <property type="entry name" value="RHODANESE-LIKE DOMAIN-CONTAINING PROTEIN 15, CHLOROPLASTIC"/>
    <property type="match status" value="1"/>
</dbReference>
<name>B1WYZ3_CROS5</name>
<dbReference type="InterPro" id="IPR036873">
    <property type="entry name" value="Rhodanese-like_dom_sf"/>
</dbReference>
<dbReference type="Gene3D" id="3.40.250.10">
    <property type="entry name" value="Rhodanese-like domain"/>
    <property type="match status" value="1"/>
</dbReference>
<sequence>MTATTSLKPSVTNISPQDFHQLSNSPLLIDVRSQFEYVRGHAKGAINLSLPRILMAQNAYLRQLIVPKWFRDLPKDKPIAVICLTAHRSPIAANSLLKMGFTQVLNVTGGMSQWWQLDYPNVTGNKSE</sequence>
<dbReference type="InterPro" id="IPR052367">
    <property type="entry name" value="Thiosulfate_ST/Rhodanese-like"/>
</dbReference>
<evidence type="ECO:0000313" key="3">
    <source>
        <dbReference type="Proteomes" id="UP000001203"/>
    </source>
</evidence>
<dbReference type="PROSITE" id="PS50206">
    <property type="entry name" value="RHODANESE_3"/>
    <property type="match status" value="1"/>
</dbReference>
<feature type="domain" description="Rhodanese" evidence="1">
    <location>
        <begin position="22"/>
        <end position="123"/>
    </location>
</feature>
<evidence type="ECO:0000259" key="1">
    <source>
        <dbReference type="PROSITE" id="PS50206"/>
    </source>
</evidence>
<dbReference type="Proteomes" id="UP000001203">
    <property type="component" value="Chromosome circular"/>
</dbReference>
<dbReference type="OrthoDB" id="9792975at2"/>
<accession>B1WYZ3</accession>
<dbReference type="RefSeq" id="WP_009545421.1">
    <property type="nucleotide sequence ID" value="NC_010546.1"/>
</dbReference>
<dbReference type="eggNOG" id="COG0607">
    <property type="taxonomic scope" value="Bacteria"/>
</dbReference>